<dbReference type="Gene3D" id="1.10.287.610">
    <property type="entry name" value="Helix hairpin bin"/>
    <property type="match status" value="1"/>
</dbReference>
<keyword evidence="6 14" id="KW-0479">Metal-binding</keyword>
<accession>A0AAN2BLE9</accession>
<keyword evidence="11 14" id="KW-0234">DNA repair</keyword>
<dbReference type="FunFam" id="1.10.287.610:FF:000002">
    <property type="entry name" value="DNA ligase"/>
    <property type="match status" value="1"/>
</dbReference>
<dbReference type="Proteomes" id="UP001320119">
    <property type="component" value="Chromosome"/>
</dbReference>
<feature type="binding site" evidence="14">
    <location>
        <position position="181"/>
    </location>
    <ligand>
        <name>NAD(+)</name>
        <dbReference type="ChEBI" id="CHEBI:57540"/>
    </ligand>
</feature>
<dbReference type="InterPro" id="IPR036420">
    <property type="entry name" value="BRCT_dom_sf"/>
</dbReference>
<feature type="binding site" evidence="14">
    <location>
        <position position="321"/>
    </location>
    <ligand>
        <name>NAD(+)</name>
        <dbReference type="ChEBI" id="CHEBI:57540"/>
    </ligand>
</feature>
<dbReference type="SMART" id="SM00278">
    <property type="entry name" value="HhH1"/>
    <property type="match status" value="4"/>
</dbReference>
<dbReference type="InterPro" id="IPR018239">
    <property type="entry name" value="DNA_ligase_AS"/>
</dbReference>
<feature type="binding site" evidence="14">
    <location>
        <position position="145"/>
    </location>
    <ligand>
        <name>NAD(+)</name>
        <dbReference type="ChEBI" id="CHEBI:57540"/>
    </ligand>
</feature>
<keyword evidence="4 14" id="KW-0436">Ligase</keyword>
<dbReference type="FunFam" id="3.30.470.30:FF:000001">
    <property type="entry name" value="DNA ligase"/>
    <property type="match status" value="1"/>
</dbReference>
<dbReference type="GO" id="GO:0003911">
    <property type="term" value="F:DNA ligase (NAD+) activity"/>
    <property type="evidence" value="ECO:0007669"/>
    <property type="project" value="UniProtKB-UniRule"/>
</dbReference>
<evidence type="ECO:0000256" key="11">
    <source>
        <dbReference type="ARBA" id="ARBA00023204"/>
    </source>
</evidence>
<sequence>MTEAVLTENDTVIQQQYEALKQEIQRHNVAYYVKDEPSIPDAEYDRLMRQLLDVEQQHPSWVTPDSPSQRVGATPLDSFQSVTHLQPMLSLGNAFNDDDMRDFDRRIQDRLKTSIAVHYVCEPKFDGLAVSLLYRDGLFERAATRGDGTTGEDISQNVRTLKNVPLKLAGNYPAVLEVRGEIYMPLKGFEALNQSARENGQKTFVNPRNAAAGSLRQLDSRITATRPLVFNAYSVGEFDGELPATHFETLQLLRDLGFVVSDLAEKVDSIEGCLDYYTRMAAKRDALPFDIDGLVFKVDDFALQRRLGFVARAPRFAIAQKFPAQEEMTTLKAVEFQVGRTGAITPVARLEPVFVGGVTVANATLHNRDEVERLGVMVGDTVIIRRAGDVIPQIAEVVLERRPETASPIEFPAQCPVCGADTSQVPGEAVIRCSGGLSCAAQSKEAIKHFASRKAMDIDGLGDKLVEQLVDEGLIANVADLYQLTLVPLVGLERMAEKSAQNLLDALEKSKSTTLARFLYALGIREVGQTTAATLAQHLGSLQAITQATAEQLQEIPDVGPVVAEYVELFFKQESNLALLEALQAAGVHWPAPTVSQNQPLAGKTVVLTGTLETMGRSEAKERLLALGAKVAGSVSAKTYLVVAGAKAGSKLTKAQDIGLDVRNEEEFIAWLEQFE</sequence>
<dbReference type="Pfam" id="PF12826">
    <property type="entry name" value="HHH_2"/>
    <property type="match status" value="1"/>
</dbReference>
<keyword evidence="9 14" id="KW-0460">Magnesium</keyword>
<dbReference type="EC" id="6.5.1.2" evidence="2 14"/>
<dbReference type="NCBIfam" id="TIGR00575">
    <property type="entry name" value="dnlj"/>
    <property type="match status" value="1"/>
</dbReference>
<dbReference type="GO" id="GO:0046872">
    <property type="term" value="F:metal ion binding"/>
    <property type="evidence" value="ECO:0007669"/>
    <property type="project" value="UniProtKB-KW"/>
</dbReference>
<dbReference type="InterPro" id="IPR004149">
    <property type="entry name" value="Znf_DNAligase_C4"/>
</dbReference>
<dbReference type="InterPro" id="IPR001679">
    <property type="entry name" value="DNA_ligase"/>
</dbReference>
<evidence type="ECO:0000256" key="14">
    <source>
        <dbReference type="HAMAP-Rule" id="MF_01588"/>
    </source>
</evidence>
<name>A0AAN2BLE9_9GAMM</name>
<feature type="binding site" evidence="14">
    <location>
        <position position="439"/>
    </location>
    <ligand>
        <name>Zn(2+)</name>
        <dbReference type="ChEBI" id="CHEBI:29105"/>
    </ligand>
</feature>
<keyword evidence="18" id="KW-1185">Reference proteome</keyword>
<dbReference type="Pfam" id="PF03119">
    <property type="entry name" value="DNA_ligase_ZBD"/>
    <property type="match status" value="1"/>
</dbReference>
<dbReference type="SUPFAM" id="SSF47781">
    <property type="entry name" value="RuvA domain 2-like"/>
    <property type="match status" value="1"/>
</dbReference>
<evidence type="ECO:0000256" key="15">
    <source>
        <dbReference type="RuleBase" id="RU000618"/>
    </source>
</evidence>
<dbReference type="GO" id="GO:0003677">
    <property type="term" value="F:DNA binding"/>
    <property type="evidence" value="ECO:0007669"/>
    <property type="project" value="InterPro"/>
</dbReference>
<feature type="binding site" evidence="14">
    <location>
        <position position="122"/>
    </location>
    <ligand>
        <name>NAD(+)</name>
        <dbReference type="ChEBI" id="CHEBI:57540"/>
    </ligand>
</feature>
<dbReference type="CDD" id="cd00114">
    <property type="entry name" value="LIGANc"/>
    <property type="match status" value="1"/>
</dbReference>
<dbReference type="GO" id="GO:0005829">
    <property type="term" value="C:cytosol"/>
    <property type="evidence" value="ECO:0007669"/>
    <property type="project" value="TreeGrafter"/>
</dbReference>
<dbReference type="InterPro" id="IPR001357">
    <property type="entry name" value="BRCT_dom"/>
</dbReference>
<feature type="binding site" evidence="14">
    <location>
        <position position="418"/>
    </location>
    <ligand>
        <name>Zn(2+)</name>
        <dbReference type="ChEBI" id="CHEBI:29105"/>
    </ligand>
</feature>
<dbReference type="Pfam" id="PF00533">
    <property type="entry name" value="BRCT"/>
    <property type="match status" value="1"/>
</dbReference>
<protein>
    <recommendedName>
        <fullName evidence="3 14">DNA ligase</fullName>
        <ecNumber evidence="2 14">6.5.1.2</ecNumber>
    </recommendedName>
    <alternativeName>
        <fullName evidence="14">Polydeoxyribonucleotide synthase [NAD(+)]</fullName>
    </alternativeName>
</protein>
<dbReference type="Gene3D" id="6.20.10.30">
    <property type="match status" value="1"/>
</dbReference>
<dbReference type="Gene3D" id="1.10.150.20">
    <property type="entry name" value="5' to 3' exonuclease, C-terminal subdomain"/>
    <property type="match status" value="2"/>
</dbReference>
<dbReference type="SUPFAM" id="SSF56091">
    <property type="entry name" value="DNA ligase/mRNA capping enzyme, catalytic domain"/>
    <property type="match status" value="1"/>
</dbReference>
<dbReference type="RefSeq" id="WP_236983790.1">
    <property type="nucleotide sequence ID" value="NZ_AP023086.1"/>
</dbReference>
<dbReference type="Pfam" id="PF14520">
    <property type="entry name" value="HHH_5"/>
    <property type="match status" value="1"/>
</dbReference>
<feature type="active site" description="N6-AMP-lysine intermediate" evidence="14">
    <location>
        <position position="124"/>
    </location>
</feature>
<dbReference type="PANTHER" id="PTHR23389">
    <property type="entry name" value="CHROMOSOME TRANSMISSION FIDELITY FACTOR 18"/>
    <property type="match status" value="1"/>
</dbReference>
<evidence type="ECO:0000256" key="6">
    <source>
        <dbReference type="ARBA" id="ARBA00022723"/>
    </source>
</evidence>
<evidence type="ECO:0000259" key="16">
    <source>
        <dbReference type="PROSITE" id="PS50172"/>
    </source>
</evidence>
<evidence type="ECO:0000256" key="5">
    <source>
        <dbReference type="ARBA" id="ARBA00022705"/>
    </source>
</evidence>
<dbReference type="PROSITE" id="PS50172">
    <property type="entry name" value="BRCT"/>
    <property type="match status" value="1"/>
</dbReference>
<dbReference type="InterPro" id="IPR041663">
    <property type="entry name" value="DisA/LigA_HHH"/>
</dbReference>
<dbReference type="InterPro" id="IPR012340">
    <property type="entry name" value="NA-bd_OB-fold"/>
</dbReference>
<feature type="binding site" evidence="14">
    <location>
        <begin position="41"/>
        <end position="45"/>
    </location>
    <ligand>
        <name>NAD(+)</name>
        <dbReference type="ChEBI" id="CHEBI:57540"/>
    </ligand>
</feature>
<dbReference type="InterPro" id="IPR004150">
    <property type="entry name" value="NAD_DNA_ligase_OB"/>
</dbReference>
<dbReference type="SUPFAM" id="SSF52113">
    <property type="entry name" value="BRCT domain"/>
    <property type="match status" value="1"/>
</dbReference>
<dbReference type="InterPro" id="IPR013839">
    <property type="entry name" value="DNAligase_adenylation"/>
</dbReference>
<dbReference type="Gene3D" id="3.30.470.30">
    <property type="entry name" value="DNA ligase/mRNA capping enzyme"/>
    <property type="match status" value="1"/>
</dbReference>
<dbReference type="Pfam" id="PF03120">
    <property type="entry name" value="OB_DNA_ligase"/>
    <property type="match status" value="1"/>
</dbReference>
<dbReference type="Gene3D" id="3.40.50.10190">
    <property type="entry name" value="BRCT domain"/>
    <property type="match status" value="1"/>
</dbReference>
<evidence type="ECO:0000313" key="17">
    <source>
        <dbReference type="EMBL" id="BCD98987.1"/>
    </source>
</evidence>
<evidence type="ECO:0000256" key="8">
    <source>
        <dbReference type="ARBA" id="ARBA00022833"/>
    </source>
</evidence>
<dbReference type="FunFam" id="1.10.150.20:FF:000006">
    <property type="entry name" value="DNA ligase"/>
    <property type="match status" value="1"/>
</dbReference>
<dbReference type="SMART" id="SM00532">
    <property type="entry name" value="LIGANc"/>
    <property type="match status" value="1"/>
</dbReference>
<dbReference type="InterPro" id="IPR033136">
    <property type="entry name" value="DNA_ligase_CS"/>
</dbReference>
<evidence type="ECO:0000256" key="1">
    <source>
        <dbReference type="ARBA" id="ARBA00004067"/>
    </source>
</evidence>
<gene>
    <name evidence="14" type="primary">ligA</name>
    <name evidence="17" type="ORF">MARGE09_P3188</name>
</gene>
<feature type="domain" description="BRCT" evidence="16">
    <location>
        <begin position="596"/>
        <end position="676"/>
    </location>
</feature>
<evidence type="ECO:0000256" key="10">
    <source>
        <dbReference type="ARBA" id="ARBA00023027"/>
    </source>
</evidence>
<dbReference type="SMART" id="SM00292">
    <property type="entry name" value="BRCT"/>
    <property type="match status" value="1"/>
</dbReference>
<dbReference type="InterPro" id="IPR010994">
    <property type="entry name" value="RuvA_2-like"/>
</dbReference>
<keyword evidence="10 14" id="KW-0520">NAD</keyword>
<comment type="cofactor">
    <cofactor evidence="14">
        <name>Mg(2+)</name>
        <dbReference type="ChEBI" id="CHEBI:18420"/>
    </cofactor>
    <cofactor evidence="14">
        <name>Mn(2+)</name>
        <dbReference type="ChEBI" id="CHEBI:29035"/>
    </cofactor>
</comment>
<reference evidence="17 18" key="1">
    <citation type="journal article" date="2022" name="IScience">
        <title>An ultrasensitive nanofiber-based assay for enzymatic hydrolysis and deep-sea microbial degradation of cellulose.</title>
        <authorList>
            <person name="Tsudome M."/>
            <person name="Tachioka M."/>
            <person name="Miyazaki M."/>
            <person name="Uchimura K."/>
            <person name="Tsuda M."/>
            <person name="Takaki Y."/>
            <person name="Deguchi S."/>
        </authorList>
    </citation>
    <scope>NUCLEOTIDE SEQUENCE [LARGE SCALE GENOMIC DNA]</scope>
    <source>
        <strain evidence="17 18">GE09</strain>
    </source>
</reference>
<dbReference type="InterPro" id="IPR003583">
    <property type="entry name" value="Hlx-hairpin-Hlx_DNA-bd_motif"/>
</dbReference>
<dbReference type="PANTHER" id="PTHR23389:SF9">
    <property type="entry name" value="DNA LIGASE"/>
    <property type="match status" value="1"/>
</dbReference>
<keyword evidence="5 14" id="KW-0235">DNA replication</keyword>
<dbReference type="HAMAP" id="MF_01588">
    <property type="entry name" value="DNA_ligase_A"/>
    <property type="match status" value="1"/>
</dbReference>
<comment type="catalytic activity">
    <reaction evidence="12 14 15">
        <text>NAD(+) + (deoxyribonucleotide)n-3'-hydroxyl + 5'-phospho-(deoxyribonucleotide)m = (deoxyribonucleotide)n+m + AMP + beta-nicotinamide D-nucleotide.</text>
        <dbReference type="EC" id="6.5.1.2"/>
    </reaction>
</comment>
<dbReference type="AlphaFoldDB" id="A0AAN2BLE9"/>
<feature type="binding site" evidence="14">
    <location>
        <begin position="90"/>
        <end position="91"/>
    </location>
    <ligand>
        <name>NAD(+)</name>
        <dbReference type="ChEBI" id="CHEBI:57540"/>
    </ligand>
</feature>
<dbReference type="KEGG" id="marq:MARGE09_P3188"/>
<feature type="binding site" evidence="14">
    <location>
        <position position="415"/>
    </location>
    <ligand>
        <name>Zn(2+)</name>
        <dbReference type="ChEBI" id="CHEBI:29105"/>
    </ligand>
</feature>
<evidence type="ECO:0000256" key="3">
    <source>
        <dbReference type="ARBA" id="ARBA00013308"/>
    </source>
</evidence>
<dbReference type="PROSITE" id="PS01055">
    <property type="entry name" value="DNA_LIGASE_N1"/>
    <property type="match status" value="1"/>
</dbReference>
<evidence type="ECO:0000256" key="2">
    <source>
        <dbReference type="ARBA" id="ARBA00012722"/>
    </source>
</evidence>
<dbReference type="Gene3D" id="2.40.50.140">
    <property type="entry name" value="Nucleic acid-binding proteins"/>
    <property type="match status" value="1"/>
</dbReference>
<dbReference type="FunFam" id="2.40.50.140:FF:000012">
    <property type="entry name" value="DNA ligase"/>
    <property type="match status" value="1"/>
</dbReference>
<evidence type="ECO:0000256" key="4">
    <source>
        <dbReference type="ARBA" id="ARBA00022598"/>
    </source>
</evidence>
<evidence type="ECO:0000256" key="9">
    <source>
        <dbReference type="ARBA" id="ARBA00022842"/>
    </source>
</evidence>
<evidence type="ECO:0000313" key="18">
    <source>
        <dbReference type="Proteomes" id="UP001320119"/>
    </source>
</evidence>
<organism evidence="17 18">
    <name type="scientific">Marinagarivorans cellulosilyticus</name>
    <dbReference type="NCBI Taxonomy" id="2721545"/>
    <lineage>
        <taxon>Bacteria</taxon>
        <taxon>Pseudomonadati</taxon>
        <taxon>Pseudomonadota</taxon>
        <taxon>Gammaproteobacteria</taxon>
        <taxon>Cellvibrionales</taxon>
        <taxon>Cellvibrionaceae</taxon>
        <taxon>Marinagarivorans</taxon>
    </lineage>
</organism>
<dbReference type="GO" id="GO:0006260">
    <property type="term" value="P:DNA replication"/>
    <property type="evidence" value="ECO:0007669"/>
    <property type="project" value="UniProtKB-KW"/>
</dbReference>
<comment type="similarity">
    <text evidence="13 14">Belongs to the NAD-dependent DNA ligase family. LigA subfamily.</text>
</comment>
<dbReference type="SUPFAM" id="SSF50249">
    <property type="entry name" value="Nucleic acid-binding proteins"/>
    <property type="match status" value="1"/>
</dbReference>
<dbReference type="GO" id="GO:0006281">
    <property type="term" value="P:DNA repair"/>
    <property type="evidence" value="ECO:0007669"/>
    <property type="project" value="UniProtKB-KW"/>
</dbReference>
<dbReference type="PROSITE" id="PS01056">
    <property type="entry name" value="DNA_LIGASE_N2"/>
    <property type="match status" value="1"/>
</dbReference>
<comment type="function">
    <text evidence="1 14">DNA ligase that catalyzes the formation of phosphodiester linkages between 5'-phosphoryl and 3'-hydroxyl groups in double-stranded DNA using NAD as a coenzyme and as the energy source for the reaction. It is essential for DNA replication and repair of damaged DNA.</text>
</comment>
<keyword evidence="7 14" id="KW-0227">DNA damage</keyword>
<dbReference type="PIRSF" id="PIRSF001604">
    <property type="entry name" value="LigA"/>
    <property type="match status" value="1"/>
</dbReference>
<evidence type="ECO:0000256" key="7">
    <source>
        <dbReference type="ARBA" id="ARBA00022763"/>
    </source>
</evidence>
<dbReference type="EMBL" id="AP023086">
    <property type="protein sequence ID" value="BCD98987.1"/>
    <property type="molecule type" value="Genomic_DNA"/>
</dbReference>
<keyword evidence="14" id="KW-0464">Manganese</keyword>
<proteinExistence type="inferred from homology"/>
<dbReference type="FunFam" id="1.10.150.20:FF:000007">
    <property type="entry name" value="DNA ligase"/>
    <property type="match status" value="1"/>
</dbReference>
<dbReference type="InterPro" id="IPR013840">
    <property type="entry name" value="DNAligase_N"/>
</dbReference>
<feature type="binding site" evidence="14">
    <location>
        <position position="297"/>
    </location>
    <ligand>
        <name>NAD(+)</name>
        <dbReference type="ChEBI" id="CHEBI:57540"/>
    </ligand>
</feature>
<dbReference type="CDD" id="cd17748">
    <property type="entry name" value="BRCT_DNA_ligase_like"/>
    <property type="match status" value="1"/>
</dbReference>
<evidence type="ECO:0000256" key="13">
    <source>
        <dbReference type="ARBA" id="ARBA00060881"/>
    </source>
</evidence>
<comment type="caution">
    <text evidence="14">Lacks conserved residue(s) required for the propagation of feature annotation.</text>
</comment>
<dbReference type="NCBIfam" id="NF005932">
    <property type="entry name" value="PRK07956.1"/>
    <property type="match status" value="1"/>
</dbReference>
<dbReference type="Pfam" id="PF01653">
    <property type="entry name" value="DNA_ligase_aden"/>
    <property type="match status" value="1"/>
</dbReference>
<evidence type="ECO:0000256" key="12">
    <source>
        <dbReference type="ARBA" id="ARBA00034005"/>
    </source>
</evidence>
<keyword evidence="8 14" id="KW-0862">Zinc</keyword>